<dbReference type="PANTHER" id="PTHR11229">
    <property type="entry name" value="50S RIBOSOMAL PROTEIN L3"/>
    <property type="match status" value="1"/>
</dbReference>
<dbReference type="GO" id="GO:0019843">
    <property type="term" value="F:rRNA binding"/>
    <property type="evidence" value="ECO:0007669"/>
    <property type="project" value="UniProtKB-KW"/>
</dbReference>
<gene>
    <name evidence="6" type="ORF">LCGC14_1943420</name>
</gene>
<dbReference type="FunFam" id="2.40.30.10:FF:000004">
    <property type="entry name" value="50S ribosomal protein L3"/>
    <property type="match status" value="1"/>
</dbReference>
<dbReference type="AlphaFoldDB" id="A0A0F9HXY3"/>
<evidence type="ECO:0008006" key="7">
    <source>
        <dbReference type="Google" id="ProtNLM"/>
    </source>
</evidence>
<dbReference type="NCBIfam" id="TIGR03625">
    <property type="entry name" value="L3_bact"/>
    <property type="match status" value="1"/>
</dbReference>
<evidence type="ECO:0000313" key="6">
    <source>
        <dbReference type="EMBL" id="KKL86570.1"/>
    </source>
</evidence>
<organism evidence="6">
    <name type="scientific">marine sediment metagenome</name>
    <dbReference type="NCBI Taxonomy" id="412755"/>
    <lineage>
        <taxon>unclassified sequences</taxon>
        <taxon>metagenomes</taxon>
        <taxon>ecological metagenomes</taxon>
    </lineage>
</organism>
<dbReference type="Pfam" id="PF00297">
    <property type="entry name" value="Ribosomal_L3"/>
    <property type="match status" value="1"/>
</dbReference>
<dbReference type="SUPFAM" id="SSF50447">
    <property type="entry name" value="Translation proteins"/>
    <property type="match status" value="1"/>
</dbReference>
<dbReference type="GO" id="GO:0006412">
    <property type="term" value="P:translation"/>
    <property type="evidence" value="ECO:0007669"/>
    <property type="project" value="InterPro"/>
</dbReference>
<dbReference type="PANTHER" id="PTHR11229:SF16">
    <property type="entry name" value="LARGE RIBOSOMAL SUBUNIT PROTEIN UL3C"/>
    <property type="match status" value="1"/>
</dbReference>
<name>A0A0F9HXY3_9ZZZZ</name>
<evidence type="ECO:0000256" key="2">
    <source>
        <dbReference type="ARBA" id="ARBA00022730"/>
    </source>
</evidence>
<keyword evidence="2" id="KW-0699">rRNA-binding</keyword>
<keyword evidence="4" id="KW-0689">Ribosomal protein</keyword>
<dbReference type="GO" id="GO:0003735">
    <property type="term" value="F:structural constituent of ribosome"/>
    <property type="evidence" value="ECO:0007669"/>
    <property type="project" value="InterPro"/>
</dbReference>
<dbReference type="FunFam" id="3.30.160.810:FF:000001">
    <property type="entry name" value="50S ribosomal protein L3"/>
    <property type="match status" value="1"/>
</dbReference>
<dbReference type="InterPro" id="IPR009000">
    <property type="entry name" value="Transl_B-barrel_sf"/>
</dbReference>
<dbReference type="EMBL" id="LAZR01021076">
    <property type="protein sequence ID" value="KKL86570.1"/>
    <property type="molecule type" value="Genomic_DNA"/>
</dbReference>
<keyword evidence="3" id="KW-0694">RNA-binding</keyword>
<dbReference type="Gene3D" id="2.40.30.10">
    <property type="entry name" value="Translation factors"/>
    <property type="match status" value="1"/>
</dbReference>
<accession>A0A0F9HXY3</accession>
<keyword evidence="5" id="KW-0687">Ribonucleoprotein</keyword>
<evidence type="ECO:0000256" key="4">
    <source>
        <dbReference type="ARBA" id="ARBA00022980"/>
    </source>
</evidence>
<evidence type="ECO:0000256" key="3">
    <source>
        <dbReference type="ARBA" id="ARBA00022884"/>
    </source>
</evidence>
<proteinExistence type="inferred from homology"/>
<dbReference type="GO" id="GO:0022625">
    <property type="term" value="C:cytosolic large ribosomal subunit"/>
    <property type="evidence" value="ECO:0007669"/>
    <property type="project" value="TreeGrafter"/>
</dbReference>
<dbReference type="Gene3D" id="3.30.160.810">
    <property type="match status" value="1"/>
</dbReference>
<reference evidence="6" key="1">
    <citation type="journal article" date="2015" name="Nature">
        <title>Complex archaea that bridge the gap between prokaryotes and eukaryotes.</title>
        <authorList>
            <person name="Spang A."/>
            <person name="Saw J.H."/>
            <person name="Jorgensen S.L."/>
            <person name="Zaremba-Niedzwiedzka K."/>
            <person name="Martijn J."/>
            <person name="Lind A.E."/>
            <person name="van Eijk R."/>
            <person name="Schleper C."/>
            <person name="Guy L."/>
            <person name="Ettema T.J."/>
        </authorList>
    </citation>
    <scope>NUCLEOTIDE SEQUENCE</scope>
</reference>
<dbReference type="HAMAP" id="MF_01325_B">
    <property type="entry name" value="Ribosomal_uL3_B"/>
    <property type="match status" value="1"/>
</dbReference>
<protein>
    <recommendedName>
        <fullName evidence="7">50S ribosomal protein L3</fullName>
    </recommendedName>
</protein>
<sequence length="206" mass="21907">MSSIVGRKLGMTQIFTEDGKAIPVTVIEAAPGTVVGIKTVERDGYEAAQVGFFEHSKEKHYTKPLLGVFKKAGVEPCRKLREFPLEEGMAVGGKITVEQFAAGDKVAVTGTSKGKGFQGVMKRHNFKGGPASHGSMFKRAPGSIGASASPSRVFKGKKMPGQMGNEQVTVKHLTVVDVRAEQNLILIKGAVPGSKTAVVEIRKEGK</sequence>
<comment type="caution">
    <text evidence="6">The sequence shown here is derived from an EMBL/GenBank/DDBJ whole genome shotgun (WGS) entry which is preliminary data.</text>
</comment>
<comment type="similarity">
    <text evidence="1">Belongs to the universal ribosomal protein uL3 family.</text>
</comment>
<dbReference type="InterPro" id="IPR019927">
    <property type="entry name" value="Ribosomal_uL3_bac/org-type"/>
</dbReference>
<dbReference type="InterPro" id="IPR000597">
    <property type="entry name" value="Ribosomal_uL3"/>
</dbReference>
<evidence type="ECO:0000256" key="1">
    <source>
        <dbReference type="ARBA" id="ARBA00006540"/>
    </source>
</evidence>
<evidence type="ECO:0000256" key="5">
    <source>
        <dbReference type="ARBA" id="ARBA00023274"/>
    </source>
</evidence>